<dbReference type="OrthoDB" id="7858662at2"/>
<reference evidence="1 2" key="1">
    <citation type="submission" date="2016-10" db="EMBL/GenBank/DDBJ databases">
        <authorList>
            <person name="de Groot N.N."/>
        </authorList>
    </citation>
    <scope>NUCLEOTIDE SEQUENCE [LARGE SCALE GENOMIC DNA]</scope>
    <source>
        <strain evidence="1 2">CGMCC 1.12097</strain>
    </source>
</reference>
<dbReference type="EMBL" id="FMXM01000002">
    <property type="protein sequence ID" value="SDA39265.1"/>
    <property type="molecule type" value="Genomic_DNA"/>
</dbReference>
<proteinExistence type="predicted"/>
<gene>
    <name evidence="1" type="ORF">SAMN02927914_00130</name>
</gene>
<dbReference type="RefSeq" id="WP_091574713.1">
    <property type="nucleotide sequence ID" value="NZ_FMXM01000002.1"/>
</dbReference>
<protein>
    <submittedName>
        <fullName evidence="1">Uncharacterized protein</fullName>
    </submittedName>
</protein>
<sequence>MTDFDAYLTYDARLIILRELHKQTDGRLNEVLLTKALDAFGHNRSREWVRTQLRKLVELGAVKVTEIGTVMVAAITRSGVDHVERRAIIEGVARPSPEA</sequence>
<dbReference type="Proteomes" id="UP000198588">
    <property type="component" value="Unassembled WGS sequence"/>
</dbReference>
<organism evidence="1 2">
    <name type="scientific">Mesorhizobium qingshengii</name>
    <dbReference type="NCBI Taxonomy" id="1165689"/>
    <lineage>
        <taxon>Bacteria</taxon>
        <taxon>Pseudomonadati</taxon>
        <taxon>Pseudomonadota</taxon>
        <taxon>Alphaproteobacteria</taxon>
        <taxon>Hyphomicrobiales</taxon>
        <taxon>Phyllobacteriaceae</taxon>
        <taxon>Mesorhizobium</taxon>
    </lineage>
</organism>
<evidence type="ECO:0000313" key="2">
    <source>
        <dbReference type="Proteomes" id="UP000198588"/>
    </source>
</evidence>
<dbReference type="STRING" id="1165689.SAMN02927914_00130"/>
<accession>A0A1G5V2P5</accession>
<name>A0A1G5V2P5_9HYPH</name>
<evidence type="ECO:0000313" key="1">
    <source>
        <dbReference type="EMBL" id="SDA39265.1"/>
    </source>
</evidence>
<dbReference type="AlphaFoldDB" id="A0A1G5V2P5"/>